<dbReference type="GO" id="GO:0016020">
    <property type="term" value="C:membrane"/>
    <property type="evidence" value="ECO:0007669"/>
    <property type="project" value="UniProtKB-SubCell"/>
</dbReference>
<comment type="catalytic activity">
    <reaction evidence="1">
        <text>ATP + protein L-histidine = ADP + protein N-phospho-L-histidine.</text>
        <dbReference type="EC" id="2.7.13.3"/>
    </reaction>
</comment>
<feature type="domain" description="HAMP" evidence="13">
    <location>
        <begin position="336"/>
        <end position="389"/>
    </location>
</feature>
<dbReference type="Gene3D" id="1.10.287.130">
    <property type="match status" value="1"/>
</dbReference>
<dbReference type="EMBL" id="AP018203">
    <property type="protein sequence ID" value="BAY54822.1"/>
    <property type="molecule type" value="Genomic_DNA"/>
</dbReference>
<feature type="coiled-coil region" evidence="10">
    <location>
        <begin position="367"/>
        <end position="401"/>
    </location>
</feature>
<keyword evidence="11" id="KW-0472">Membrane</keyword>
<keyword evidence="8" id="KW-0902">Two-component regulatory system</keyword>
<dbReference type="PRINTS" id="PR00344">
    <property type="entry name" value="BCTRLSENSOR"/>
</dbReference>
<evidence type="ECO:0000313" key="15">
    <source>
        <dbReference type="Proteomes" id="UP000217895"/>
    </source>
</evidence>
<dbReference type="CDD" id="cd00082">
    <property type="entry name" value="HisKA"/>
    <property type="match status" value="1"/>
</dbReference>
<gene>
    <name evidence="14" type="ORF">NIES2135_16400</name>
</gene>
<keyword evidence="11" id="KW-0812">Transmembrane</keyword>
<dbReference type="PANTHER" id="PTHR43711:SF31">
    <property type="entry name" value="HISTIDINE KINASE"/>
    <property type="match status" value="1"/>
</dbReference>
<evidence type="ECO:0000256" key="9">
    <source>
        <dbReference type="ARBA" id="ARBA00074306"/>
    </source>
</evidence>
<dbReference type="PANTHER" id="PTHR43711">
    <property type="entry name" value="TWO-COMPONENT HISTIDINE KINASE"/>
    <property type="match status" value="1"/>
</dbReference>
<dbReference type="InterPro" id="IPR003660">
    <property type="entry name" value="HAMP_dom"/>
</dbReference>
<dbReference type="InterPro" id="IPR004358">
    <property type="entry name" value="Sig_transdc_His_kin-like_C"/>
</dbReference>
<proteinExistence type="inferred from homology"/>
<evidence type="ECO:0000256" key="11">
    <source>
        <dbReference type="SAM" id="Phobius"/>
    </source>
</evidence>
<comment type="similarity">
    <text evidence="3">In the N-terminal section; belongs to the phytochrome family.</text>
</comment>
<name>A0A1Z4JDH7_LEPBY</name>
<evidence type="ECO:0000256" key="6">
    <source>
        <dbReference type="ARBA" id="ARBA00022679"/>
    </source>
</evidence>
<dbReference type="FunFam" id="3.30.565.10:FF:000010">
    <property type="entry name" value="Sensor histidine kinase RcsC"/>
    <property type="match status" value="1"/>
</dbReference>
<keyword evidence="15" id="KW-1185">Reference proteome</keyword>
<feature type="transmembrane region" description="Helical" evidence="11">
    <location>
        <begin position="315"/>
        <end position="334"/>
    </location>
</feature>
<dbReference type="Gene3D" id="3.30.565.10">
    <property type="entry name" value="Histidine kinase-like ATPase, C-terminal domain"/>
    <property type="match status" value="1"/>
</dbReference>
<dbReference type="Pfam" id="PF00512">
    <property type="entry name" value="HisKA"/>
    <property type="match status" value="1"/>
</dbReference>
<dbReference type="EC" id="2.7.13.3" evidence="4"/>
<evidence type="ECO:0000259" key="13">
    <source>
        <dbReference type="PROSITE" id="PS50885"/>
    </source>
</evidence>
<evidence type="ECO:0000256" key="10">
    <source>
        <dbReference type="SAM" id="Coils"/>
    </source>
</evidence>
<dbReference type="SMART" id="SM00388">
    <property type="entry name" value="HisKA"/>
    <property type="match status" value="1"/>
</dbReference>
<dbReference type="CDD" id="cd16922">
    <property type="entry name" value="HATPase_EvgS-ArcB-TorS-like"/>
    <property type="match status" value="1"/>
</dbReference>
<keyword evidence="7 14" id="KW-0418">Kinase</keyword>
<dbReference type="PROSITE" id="PS50885">
    <property type="entry name" value="HAMP"/>
    <property type="match status" value="1"/>
</dbReference>
<evidence type="ECO:0000256" key="3">
    <source>
        <dbReference type="ARBA" id="ARBA00006402"/>
    </source>
</evidence>
<accession>A0A1Z4JDH7</accession>
<keyword evidence="10" id="KW-0175">Coiled coil</keyword>
<evidence type="ECO:0000259" key="12">
    <source>
        <dbReference type="PROSITE" id="PS50109"/>
    </source>
</evidence>
<dbReference type="InterPro" id="IPR005467">
    <property type="entry name" value="His_kinase_dom"/>
</dbReference>
<dbReference type="InterPro" id="IPR003661">
    <property type="entry name" value="HisK_dim/P_dom"/>
</dbReference>
<evidence type="ECO:0000256" key="1">
    <source>
        <dbReference type="ARBA" id="ARBA00000085"/>
    </source>
</evidence>
<dbReference type="InterPro" id="IPR003594">
    <property type="entry name" value="HATPase_dom"/>
</dbReference>
<evidence type="ECO:0000256" key="7">
    <source>
        <dbReference type="ARBA" id="ARBA00022777"/>
    </source>
</evidence>
<dbReference type="AlphaFoldDB" id="A0A1Z4JDH7"/>
<dbReference type="SUPFAM" id="SSF47384">
    <property type="entry name" value="Homodimeric domain of signal transducing histidine kinase"/>
    <property type="match status" value="1"/>
</dbReference>
<dbReference type="InterPro" id="IPR036890">
    <property type="entry name" value="HATPase_C_sf"/>
</dbReference>
<reference evidence="14 15" key="1">
    <citation type="submission" date="2017-06" db="EMBL/GenBank/DDBJ databases">
        <title>Genome sequencing of cyanobaciteial culture collection at National Institute for Environmental Studies (NIES).</title>
        <authorList>
            <person name="Hirose Y."/>
            <person name="Shimura Y."/>
            <person name="Fujisawa T."/>
            <person name="Nakamura Y."/>
            <person name="Kawachi M."/>
        </authorList>
    </citation>
    <scope>NUCLEOTIDE SEQUENCE [LARGE SCALE GENOMIC DNA]</scope>
    <source>
        <strain evidence="14 15">NIES-2135</strain>
    </source>
</reference>
<keyword evidence="11" id="KW-1133">Transmembrane helix</keyword>
<evidence type="ECO:0000256" key="8">
    <source>
        <dbReference type="ARBA" id="ARBA00023012"/>
    </source>
</evidence>
<sequence>MAKSRQSSFRRILLWRLLLLSIPVLLTGEVVAYKKAKSGLLQTARSTLTASAVRKAEELQTSIATLRSNLALATTSATLQLDSPQATYDFLEQLQRNSPLSLQCIQLLNLKTQTVQSSTCGNQPIVQFPRDPWQNRETPANVVNSNNIEVSPGQPAKVGTEVSVDHQLSLVMSAPVVLKSGERYALSVQASLYSKPEPAVNAISSGYTVVIDDTGVILAHPIPERIGRNIRQEANSQQLQRVFEQAMASSTVGARASNERESLAPVLFEENGAEWLAGSSAIQVSLKNGETSTWVVLAATSVDSALFGLGDIKQVLIILTLGLLTAILLATLYLTRDLARPIEKLSEYALKIRQRFDGERAPKNFKVRELNYLAEALDNMVERLEERASELEAAWQEAQAANQVKSEFLATTSHELRTPLNAIIGCVRLVRDGCCDDREEELEFLQQADDAAIHLLKIINDLLDIAKIEAGKAELSLQPVNIREMCEQCLKMVQPSAEMKRLKLEMKLGDDLDRVPLDERRVRQMVINLLSNAVKFTPEGGSVSLIARIGYGYQLVQDVRPDRSPINQETAYLCLEVEDSGIGIPKDRWHLLFRPFQQIDSSMTRKHEGTGLGLALTKRLAEMHGGTLSFWSVPDKGSTFRIWLPWLDPFAEIEETDVDLSIAPSPVKQSQPLSIQNS</sequence>
<dbReference type="InterPro" id="IPR036097">
    <property type="entry name" value="HisK_dim/P_sf"/>
</dbReference>
<dbReference type="Proteomes" id="UP000217895">
    <property type="component" value="Chromosome"/>
</dbReference>
<feature type="domain" description="Histidine kinase" evidence="12">
    <location>
        <begin position="411"/>
        <end position="648"/>
    </location>
</feature>
<evidence type="ECO:0000256" key="4">
    <source>
        <dbReference type="ARBA" id="ARBA00012438"/>
    </source>
</evidence>
<dbReference type="Pfam" id="PF02518">
    <property type="entry name" value="HATPase_c"/>
    <property type="match status" value="1"/>
</dbReference>
<organism evidence="14 15">
    <name type="scientific">Leptolyngbya boryana NIES-2135</name>
    <dbReference type="NCBI Taxonomy" id="1973484"/>
    <lineage>
        <taxon>Bacteria</taxon>
        <taxon>Bacillati</taxon>
        <taxon>Cyanobacteriota</taxon>
        <taxon>Cyanophyceae</taxon>
        <taxon>Leptolyngbyales</taxon>
        <taxon>Leptolyngbyaceae</taxon>
        <taxon>Leptolyngbya group</taxon>
        <taxon>Leptolyngbya</taxon>
    </lineage>
</organism>
<dbReference type="GO" id="GO:0000155">
    <property type="term" value="F:phosphorelay sensor kinase activity"/>
    <property type="evidence" value="ECO:0007669"/>
    <property type="project" value="InterPro"/>
</dbReference>
<evidence type="ECO:0000313" key="14">
    <source>
        <dbReference type="EMBL" id="BAY54822.1"/>
    </source>
</evidence>
<dbReference type="SMART" id="SM00387">
    <property type="entry name" value="HATPase_c"/>
    <property type="match status" value="1"/>
</dbReference>
<evidence type="ECO:0000256" key="5">
    <source>
        <dbReference type="ARBA" id="ARBA00022553"/>
    </source>
</evidence>
<dbReference type="PROSITE" id="PS50109">
    <property type="entry name" value="HIS_KIN"/>
    <property type="match status" value="1"/>
</dbReference>
<evidence type="ECO:0000256" key="2">
    <source>
        <dbReference type="ARBA" id="ARBA00004370"/>
    </source>
</evidence>
<dbReference type="InterPro" id="IPR050736">
    <property type="entry name" value="Sensor_HK_Regulatory"/>
</dbReference>
<keyword evidence="5" id="KW-0597">Phosphoprotein</keyword>
<dbReference type="SUPFAM" id="SSF55874">
    <property type="entry name" value="ATPase domain of HSP90 chaperone/DNA topoisomerase II/histidine kinase"/>
    <property type="match status" value="1"/>
</dbReference>
<dbReference type="Gene3D" id="6.10.340.10">
    <property type="match status" value="1"/>
</dbReference>
<keyword evidence="6" id="KW-0808">Transferase</keyword>
<comment type="subcellular location">
    <subcellularLocation>
        <location evidence="2">Membrane</location>
    </subcellularLocation>
</comment>
<protein>
    <recommendedName>
        <fullName evidence="9">Circadian input-output histidine kinase CikA</fullName>
        <ecNumber evidence="4">2.7.13.3</ecNumber>
    </recommendedName>
</protein>